<accession>A0A7S4F5N4</accession>
<name>A0A7S4F5N4_CHRCT</name>
<organism evidence="3">
    <name type="scientific">Chrysotila carterae</name>
    <name type="common">Marine alga</name>
    <name type="synonym">Syracosphaera carterae</name>
    <dbReference type="NCBI Taxonomy" id="13221"/>
    <lineage>
        <taxon>Eukaryota</taxon>
        <taxon>Haptista</taxon>
        <taxon>Haptophyta</taxon>
        <taxon>Prymnesiophyceae</taxon>
        <taxon>Isochrysidales</taxon>
        <taxon>Isochrysidaceae</taxon>
        <taxon>Chrysotila</taxon>
    </lineage>
</organism>
<protein>
    <submittedName>
        <fullName evidence="3">Uncharacterized protein</fullName>
    </submittedName>
</protein>
<keyword evidence="2" id="KW-0732">Signal</keyword>
<feature type="chain" id="PRO_5030705631" evidence="2">
    <location>
        <begin position="18"/>
        <end position="189"/>
    </location>
</feature>
<reference evidence="3" key="1">
    <citation type="submission" date="2021-01" db="EMBL/GenBank/DDBJ databases">
        <authorList>
            <person name="Corre E."/>
            <person name="Pelletier E."/>
            <person name="Niang G."/>
            <person name="Scheremetjew M."/>
            <person name="Finn R."/>
            <person name="Kale V."/>
            <person name="Holt S."/>
            <person name="Cochrane G."/>
            <person name="Meng A."/>
            <person name="Brown T."/>
            <person name="Cohen L."/>
        </authorList>
    </citation>
    <scope>NUCLEOTIDE SEQUENCE</scope>
    <source>
        <strain evidence="3">CCMP645</strain>
    </source>
</reference>
<sequence length="189" mass="19843">MRAQQLFLACTALCASALKLPSSHAPTAGAMGRRQLFTYLVPASTAAAVLLQSDGANAATARTGLASVFTGEYEDPKHPGCLRSIKVVGAQMGPDGRRQRQPTALVKGVDSGCDAEPDLASVWKLQGKVSEDGESIFIDFSPKGGPKNLIGKWDTFGSPGIVFPDGNKWTKVEGGTPERRPATPTLTSD</sequence>
<evidence type="ECO:0000256" key="1">
    <source>
        <dbReference type="SAM" id="MobiDB-lite"/>
    </source>
</evidence>
<feature type="compositionally biased region" description="Basic and acidic residues" evidence="1">
    <location>
        <begin position="170"/>
        <end position="181"/>
    </location>
</feature>
<feature type="region of interest" description="Disordered" evidence="1">
    <location>
        <begin position="170"/>
        <end position="189"/>
    </location>
</feature>
<gene>
    <name evidence="3" type="ORF">PCAR00345_LOCUS26813</name>
</gene>
<proteinExistence type="predicted"/>
<feature type="signal peptide" evidence="2">
    <location>
        <begin position="1"/>
        <end position="17"/>
    </location>
</feature>
<evidence type="ECO:0000256" key="2">
    <source>
        <dbReference type="SAM" id="SignalP"/>
    </source>
</evidence>
<dbReference type="EMBL" id="HBIZ01041974">
    <property type="protein sequence ID" value="CAE0774200.1"/>
    <property type="molecule type" value="Transcribed_RNA"/>
</dbReference>
<evidence type="ECO:0000313" key="3">
    <source>
        <dbReference type="EMBL" id="CAE0774200.1"/>
    </source>
</evidence>
<dbReference type="AlphaFoldDB" id="A0A7S4F5N4"/>